<dbReference type="RefSeq" id="WP_093841066.1">
    <property type="nucleotide sequence ID" value="NZ_FOLM01000018.1"/>
</dbReference>
<evidence type="ECO:0000259" key="2">
    <source>
        <dbReference type="Pfam" id="PF03713"/>
    </source>
</evidence>
<dbReference type="AlphaFoldDB" id="A0A1I1T249"/>
<protein>
    <submittedName>
        <fullName evidence="3">Uncharacterized conserved protein, DUF305 family</fullName>
    </submittedName>
</protein>
<evidence type="ECO:0000313" key="3">
    <source>
        <dbReference type="EMBL" id="SFD52764.1"/>
    </source>
</evidence>
<evidence type="ECO:0000256" key="1">
    <source>
        <dbReference type="SAM" id="SignalP"/>
    </source>
</evidence>
<name>A0A1I1T249_9ACTN</name>
<proteinExistence type="predicted"/>
<accession>A0A1I1T249</accession>
<gene>
    <name evidence="3" type="ORF">SAMN05421773_11813</name>
</gene>
<feature type="signal peptide" evidence="1">
    <location>
        <begin position="1"/>
        <end position="32"/>
    </location>
</feature>
<reference evidence="3 4" key="1">
    <citation type="submission" date="2016-10" db="EMBL/GenBank/DDBJ databases">
        <authorList>
            <person name="de Groot N.N."/>
        </authorList>
    </citation>
    <scope>NUCLEOTIDE SEQUENCE [LARGE SCALE GENOMIC DNA]</scope>
    <source>
        <strain evidence="3 4">CGMCC 4.5739</strain>
    </source>
</reference>
<keyword evidence="1" id="KW-0732">Signal</keyword>
<dbReference type="Proteomes" id="UP000199207">
    <property type="component" value="Unassembled WGS sequence"/>
</dbReference>
<dbReference type="PANTHER" id="PTHR36933:SF1">
    <property type="entry name" value="SLL0788 PROTEIN"/>
    <property type="match status" value="1"/>
</dbReference>
<organism evidence="3 4">
    <name type="scientific">Streptomyces aidingensis</name>
    <dbReference type="NCBI Taxonomy" id="910347"/>
    <lineage>
        <taxon>Bacteria</taxon>
        <taxon>Bacillati</taxon>
        <taxon>Actinomycetota</taxon>
        <taxon>Actinomycetes</taxon>
        <taxon>Kitasatosporales</taxon>
        <taxon>Streptomycetaceae</taxon>
        <taxon>Streptomyces</taxon>
    </lineage>
</organism>
<dbReference type="InterPro" id="IPR005183">
    <property type="entry name" value="DUF305_CopM-like"/>
</dbReference>
<keyword evidence="4" id="KW-1185">Reference proteome</keyword>
<dbReference type="Gene3D" id="1.20.1260.10">
    <property type="match status" value="1"/>
</dbReference>
<feature type="domain" description="DUF305" evidence="2">
    <location>
        <begin position="48"/>
        <end position="204"/>
    </location>
</feature>
<dbReference type="InterPro" id="IPR012347">
    <property type="entry name" value="Ferritin-like"/>
</dbReference>
<sequence>MNSARTCFRSVRPRFRHAVRTAAVAAAGVLLAACGSGSGSGGGHNDADVHFAQDMIPHHRQTMVMSEIAVGNASSPAKASAEEVRALAEELLQAQQPEIDTMTGWLESWEEEVPPGMSGVDQGHHGGVAPAPGMMSQERMEELVAATGDSFDTRFLTMMTEHHEGALEIARAERDQGDYGPARELAQDIIDSRTDELTRMRELLEDLS</sequence>
<dbReference type="OrthoDB" id="26872at2"/>
<feature type="chain" id="PRO_5039618808" evidence="1">
    <location>
        <begin position="33"/>
        <end position="208"/>
    </location>
</feature>
<dbReference type="PROSITE" id="PS51257">
    <property type="entry name" value="PROKAR_LIPOPROTEIN"/>
    <property type="match status" value="1"/>
</dbReference>
<dbReference type="EMBL" id="FOLM01000018">
    <property type="protein sequence ID" value="SFD52764.1"/>
    <property type="molecule type" value="Genomic_DNA"/>
</dbReference>
<dbReference type="Pfam" id="PF03713">
    <property type="entry name" value="DUF305"/>
    <property type="match status" value="1"/>
</dbReference>
<evidence type="ECO:0000313" key="4">
    <source>
        <dbReference type="Proteomes" id="UP000199207"/>
    </source>
</evidence>
<dbReference type="PANTHER" id="PTHR36933">
    <property type="entry name" value="SLL0788 PROTEIN"/>
    <property type="match status" value="1"/>
</dbReference>